<accession>A0AC35U1F5</accession>
<sequence>MDDSKPVKEEGKTLQECISQDESAFYEKSRAFAQEIEEKQRAEVPLLGEKLTIGTLIESYDETLASEYYARAVTISGNYNSIRRVRGDGNCYYRAYMTALFELCCKDGKVLEAVTKVCDDLRPKFVELGFPELTTGDFCDAVQDLLVEMKEGKVTSSNLFEKLGNENIANYYIAWSRIAASAFLRANAEEYEVYMEQTLIQFCQEEIEPMWHDADSLAIIALVRALGQPVQIEYMDRSLGDSEGNFHKFPDHDAVPVLYLLFTIGHYDILYKD</sequence>
<organism evidence="1 2">
    <name type="scientific">Rhabditophanes sp. KR3021</name>
    <dbReference type="NCBI Taxonomy" id="114890"/>
    <lineage>
        <taxon>Eukaryota</taxon>
        <taxon>Metazoa</taxon>
        <taxon>Ecdysozoa</taxon>
        <taxon>Nematoda</taxon>
        <taxon>Chromadorea</taxon>
        <taxon>Rhabditida</taxon>
        <taxon>Tylenchina</taxon>
        <taxon>Panagrolaimomorpha</taxon>
        <taxon>Strongyloidoidea</taxon>
        <taxon>Alloionematidae</taxon>
        <taxon>Rhabditophanes</taxon>
    </lineage>
</organism>
<dbReference type="Proteomes" id="UP000095286">
    <property type="component" value="Unplaced"/>
</dbReference>
<proteinExistence type="predicted"/>
<dbReference type="WBParaSite" id="RSKR_0000670500.1">
    <property type="protein sequence ID" value="RSKR_0000670500.1"/>
    <property type="gene ID" value="RSKR_0000670500"/>
</dbReference>
<evidence type="ECO:0000313" key="1">
    <source>
        <dbReference type="Proteomes" id="UP000095286"/>
    </source>
</evidence>
<evidence type="ECO:0000313" key="2">
    <source>
        <dbReference type="WBParaSite" id="RSKR_0000670500.1"/>
    </source>
</evidence>
<reference evidence="2" key="1">
    <citation type="submission" date="2016-11" db="UniProtKB">
        <authorList>
            <consortium name="WormBaseParasite"/>
        </authorList>
    </citation>
    <scope>IDENTIFICATION</scope>
    <source>
        <strain evidence="2">KR3021</strain>
    </source>
</reference>
<name>A0AC35U1F5_9BILA</name>
<protein>
    <submittedName>
        <fullName evidence="2">Ubiquitinyl hydrolase 1</fullName>
    </submittedName>
</protein>